<feature type="transmembrane region" description="Helical" evidence="2">
    <location>
        <begin position="83"/>
        <end position="102"/>
    </location>
</feature>
<keyword evidence="5" id="KW-1185">Reference proteome</keyword>
<evidence type="ECO:0000313" key="4">
    <source>
        <dbReference type="EMBL" id="KAH0782654.1"/>
    </source>
</evidence>
<dbReference type="Proteomes" id="UP000826656">
    <property type="component" value="Unassembled WGS sequence"/>
</dbReference>
<evidence type="ECO:0008006" key="6">
    <source>
        <dbReference type="Google" id="ProtNLM"/>
    </source>
</evidence>
<gene>
    <name evidence="3" type="ORF">KY290_002169</name>
    <name evidence="4" type="ORF">KY290_002252</name>
</gene>
<evidence type="ECO:0000256" key="2">
    <source>
        <dbReference type="SAM" id="Phobius"/>
    </source>
</evidence>
<feature type="transmembrane region" description="Helical" evidence="2">
    <location>
        <begin position="56"/>
        <end position="77"/>
    </location>
</feature>
<keyword evidence="2" id="KW-1133">Transmembrane helix</keyword>
<dbReference type="EMBL" id="JAIVGD010000001">
    <property type="protein sequence ID" value="KAH0782654.1"/>
    <property type="molecule type" value="Genomic_DNA"/>
</dbReference>
<sequence>MGKNKGVFLEVVVLGCFSRARSSFRRRSWLFVGRLFPVVTGGCLMNCWSEFGGCSVMLNGGFCGGGFVWFHWLFWSISARKEVVFWSWGCGFEVVVSFFGVVSSPEKMMRMRGEAGQRGRRRENGVLGGSPENAPARLVAGKGNE</sequence>
<reference evidence="4 5" key="1">
    <citation type="journal article" date="2021" name="bioRxiv">
        <title>Chromosome-scale and haplotype-resolved genome assembly of a tetraploid potato cultivar.</title>
        <authorList>
            <person name="Sun H."/>
            <person name="Jiao W.-B."/>
            <person name="Krause K."/>
            <person name="Campoy J.A."/>
            <person name="Goel M."/>
            <person name="Folz-Donahue K."/>
            <person name="Kukat C."/>
            <person name="Huettel B."/>
            <person name="Schneeberger K."/>
        </authorList>
    </citation>
    <scope>NUCLEOTIDE SEQUENCE [LARGE SCALE GENOMIC DNA]</scope>
    <source>
        <strain evidence="4">SolTubOtavaFocal</strain>
        <tissue evidence="4">Leaves</tissue>
    </source>
</reference>
<comment type="caution">
    <text evidence="4">The sequence shown here is derived from an EMBL/GenBank/DDBJ whole genome shotgun (WGS) entry which is preliminary data.</text>
</comment>
<name>A0ABQ7WRN8_SOLTU</name>
<dbReference type="EMBL" id="JAIVGD010000001">
    <property type="protein sequence ID" value="KAH0782571.1"/>
    <property type="molecule type" value="Genomic_DNA"/>
</dbReference>
<organism evidence="4 5">
    <name type="scientific">Solanum tuberosum</name>
    <name type="common">Potato</name>
    <dbReference type="NCBI Taxonomy" id="4113"/>
    <lineage>
        <taxon>Eukaryota</taxon>
        <taxon>Viridiplantae</taxon>
        <taxon>Streptophyta</taxon>
        <taxon>Embryophyta</taxon>
        <taxon>Tracheophyta</taxon>
        <taxon>Spermatophyta</taxon>
        <taxon>Magnoliopsida</taxon>
        <taxon>eudicotyledons</taxon>
        <taxon>Gunneridae</taxon>
        <taxon>Pentapetalae</taxon>
        <taxon>asterids</taxon>
        <taxon>lamiids</taxon>
        <taxon>Solanales</taxon>
        <taxon>Solanaceae</taxon>
        <taxon>Solanoideae</taxon>
        <taxon>Solaneae</taxon>
        <taxon>Solanum</taxon>
    </lineage>
</organism>
<feature type="region of interest" description="Disordered" evidence="1">
    <location>
        <begin position="112"/>
        <end position="145"/>
    </location>
</feature>
<evidence type="ECO:0000256" key="1">
    <source>
        <dbReference type="SAM" id="MobiDB-lite"/>
    </source>
</evidence>
<keyword evidence="2" id="KW-0472">Membrane</keyword>
<evidence type="ECO:0000313" key="5">
    <source>
        <dbReference type="Proteomes" id="UP000826656"/>
    </source>
</evidence>
<evidence type="ECO:0000313" key="3">
    <source>
        <dbReference type="EMBL" id="KAH0782571.1"/>
    </source>
</evidence>
<protein>
    <recommendedName>
        <fullName evidence="6">Transmembrane protein</fullName>
    </recommendedName>
</protein>
<keyword evidence="2" id="KW-0812">Transmembrane</keyword>
<accession>A0ABQ7WRN8</accession>
<proteinExistence type="predicted"/>